<dbReference type="PATRIC" id="fig|42253.5.peg.3438"/>
<feature type="transmembrane region" description="Helical" evidence="8">
    <location>
        <begin position="221"/>
        <end position="239"/>
    </location>
</feature>
<dbReference type="GO" id="GO:0071555">
    <property type="term" value="P:cell wall organization"/>
    <property type="evidence" value="ECO:0007669"/>
    <property type="project" value="TreeGrafter"/>
</dbReference>
<dbReference type="CDD" id="cd06854">
    <property type="entry name" value="GT_WbpL_WbcO_like"/>
    <property type="match status" value="1"/>
</dbReference>
<feature type="transmembrane region" description="Helical" evidence="8">
    <location>
        <begin position="109"/>
        <end position="132"/>
    </location>
</feature>
<evidence type="ECO:0000256" key="2">
    <source>
        <dbReference type="ARBA" id="ARBA00022475"/>
    </source>
</evidence>
<feature type="transmembrane region" description="Helical" evidence="8">
    <location>
        <begin position="322"/>
        <end position="342"/>
    </location>
</feature>
<dbReference type="GO" id="GO:0044038">
    <property type="term" value="P:cell wall macromolecule biosynthetic process"/>
    <property type="evidence" value="ECO:0007669"/>
    <property type="project" value="TreeGrafter"/>
</dbReference>
<dbReference type="Proteomes" id="UP000069205">
    <property type="component" value="Chromosome"/>
</dbReference>
<dbReference type="GO" id="GO:0005886">
    <property type="term" value="C:plasma membrane"/>
    <property type="evidence" value="ECO:0007669"/>
    <property type="project" value="UniProtKB-SubCell"/>
</dbReference>
<feature type="transmembrane region" description="Helical" evidence="8">
    <location>
        <begin position="138"/>
        <end position="155"/>
    </location>
</feature>
<dbReference type="PANTHER" id="PTHR22926">
    <property type="entry name" value="PHOSPHO-N-ACETYLMURAMOYL-PENTAPEPTIDE-TRANSFERASE"/>
    <property type="match status" value="1"/>
</dbReference>
<dbReference type="GO" id="GO:0009103">
    <property type="term" value="P:lipopolysaccharide biosynthetic process"/>
    <property type="evidence" value="ECO:0007669"/>
    <property type="project" value="TreeGrafter"/>
</dbReference>
<comment type="cofactor">
    <cofactor evidence="7">
        <name>Mg(2+)</name>
        <dbReference type="ChEBI" id="CHEBI:18420"/>
    </cofactor>
</comment>
<feature type="transmembrane region" description="Helical" evidence="8">
    <location>
        <begin position="191"/>
        <end position="209"/>
    </location>
</feature>
<keyword evidence="3 9" id="KW-0808">Transferase</keyword>
<name>A0A0K2GGZ0_NITMO</name>
<accession>A0A0K2GGZ0</accession>
<dbReference type="Pfam" id="PF00953">
    <property type="entry name" value="Glycos_transf_4"/>
    <property type="match status" value="1"/>
</dbReference>
<protein>
    <submittedName>
        <fullName evidence="9">Glycosyl transferase, family 4, conserved region</fullName>
    </submittedName>
</protein>
<feature type="transmembrane region" description="Helical" evidence="8">
    <location>
        <begin position="167"/>
        <end position="185"/>
    </location>
</feature>
<keyword evidence="7" id="KW-0479">Metal-binding</keyword>
<keyword evidence="2" id="KW-1003">Cell membrane</keyword>
<evidence type="ECO:0000256" key="6">
    <source>
        <dbReference type="ARBA" id="ARBA00023136"/>
    </source>
</evidence>
<evidence type="ECO:0000256" key="5">
    <source>
        <dbReference type="ARBA" id="ARBA00022989"/>
    </source>
</evidence>
<keyword evidence="10" id="KW-1185">Reference proteome</keyword>
<dbReference type="AlphaFoldDB" id="A0A0K2GGZ0"/>
<feature type="transmembrane region" description="Helical" evidence="8">
    <location>
        <begin position="6"/>
        <end position="24"/>
    </location>
</feature>
<dbReference type="GO" id="GO:0016780">
    <property type="term" value="F:phosphotransferase activity, for other substituted phosphate groups"/>
    <property type="evidence" value="ECO:0007669"/>
    <property type="project" value="InterPro"/>
</dbReference>
<dbReference type="PANTHER" id="PTHR22926:SF3">
    <property type="entry name" value="UNDECAPRENYL-PHOSPHATE ALPHA-N-ACETYLGLUCOSAMINYL 1-PHOSPHATE TRANSFERASE"/>
    <property type="match status" value="1"/>
</dbReference>
<keyword evidence="5 8" id="KW-1133">Transmembrane helix</keyword>
<keyword evidence="4 8" id="KW-0812">Transmembrane</keyword>
<dbReference type="KEGG" id="nmv:NITMOv2_3485"/>
<dbReference type="InterPro" id="IPR000715">
    <property type="entry name" value="Glycosyl_transferase_4"/>
</dbReference>
<dbReference type="STRING" id="42253.NITMOv2_3485"/>
<evidence type="ECO:0000256" key="1">
    <source>
        <dbReference type="ARBA" id="ARBA00004651"/>
    </source>
</evidence>
<feature type="binding site" evidence="7">
    <location>
        <position position="220"/>
    </location>
    <ligand>
        <name>Mg(2+)</name>
        <dbReference type="ChEBI" id="CHEBI:18420"/>
    </ligand>
</feature>
<proteinExistence type="predicted"/>
<dbReference type="GO" id="GO:0046872">
    <property type="term" value="F:metal ion binding"/>
    <property type="evidence" value="ECO:0007669"/>
    <property type="project" value="UniProtKB-KW"/>
</dbReference>
<sequence>MPSFHIVSIVIAPCIVFLFSWWLTRRLCDQESALHLLDHPNERSLHDRPTPRTGGLAVLLSAGVGFGLILLSDVVTLKSVDMWIMGATAVLAAVSFCDDRWGLPPLLRLCIHVAAAIGVVVGGGLVLEAISVPFAGEIRIGWVALPVTVLFLVWMTDLYNFMDGMDGFAGGMTMLGFAVLAYFGWQSGNPFIFVTASVLSAGAAGFLFHNFPPARIFMGDVGSVPIGFLSGSLAVLGMRERSFDLWVPLVLFSPFVVDATMTLIRRTWKGERIWEAHRTHYYQRLVLAGWGHRRTVLVEYGLMLLCGALAVLYHGGTEWQQAGVLLAVAAVYGGVIVGVQLVERRVRS</sequence>
<feature type="transmembrane region" description="Helical" evidence="8">
    <location>
        <begin position="297"/>
        <end position="316"/>
    </location>
</feature>
<keyword evidence="6 8" id="KW-0472">Membrane</keyword>
<keyword evidence="7" id="KW-0460">Magnesium</keyword>
<evidence type="ECO:0000256" key="4">
    <source>
        <dbReference type="ARBA" id="ARBA00022692"/>
    </source>
</evidence>
<feature type="binding site" evidence="7">
    <location>
        <position position="160"/>
    </location>
    <ligand>
        <name>Mg(2+)</name>
        <dbReference type="ChEBI" id="CHEBI:18420"/>
    </ligand>
</feature>
<reference evidence="9 10" key="1">
    <citation type="journal article" date="2015" name="Proc. Natl. Acad. Sci. U.S.A.">
        <title>Expanded metabolic versatility of ubiquitous nitrite-oxidizing bacteria from the genus Nitrospira.</title>
        <authorList>
            <person name="Koch H."/>
            <person name="Lucker S."/>
            <person name="Albertsen M."/>
            <person name="Kitzinger K."/>
            <person name="Herbold C."/>
            <person name="Spieck E."/>
            <person name="Nielsen P.H."/>
            <person name="Wagner M."/>
            <person name="Daims H."/>
        </authorList>
    </citation>
    <scope>NUCLEOTIDE SEQUENCE [LARGE SCALE GENOMIC DNA]</scope>
    <source>
        <strain evidence="9 10">NSP M-1</strain>
    </source>
</reference>
<dbReference type="EMBL" id="CP011801">
    <property type="protein sequence ID" value="ALA59877.1"/>
    <property type="molecule type" value="Genomic_DNA"/>
</dbReference>
<gene>
    <name evidence="9" type="ORF">NITMOv2_3485</name>
</gene>
<organism evidence="9 10">
    <name type="scientific">Nitrospira moscoviensis</name>
    <dbReference type="NCBI Taxonomy" id="42253"/>
    <lineage>
        <taxon>Bacteria</taxon>
        <taxon>Pseudomonadati</taxon>
        <taxon>Nitrospirota</taxon>
        <taxon>Nitrospiria</taxon>
        <taxon>Nitrospirales</taxon>
        <taxon>Nitrospiraceae</taxon>
        <taxon>Nitrospira</taxon>
    </lineage>
</organism>
<evidence type="ECO:0000313" key="9">
    <source>
        <dbReference type="EMBL" id="ALA59877.1"/>
    </source>
</evidence>
<evidence type="ECO:0000313" key="10">
    <source>
        <dbReference type="Proteomes" id="UP000069205"/>
    </source>
</evidence>
<evidence type="ECO:0000256" key="3">
    <source>
        <dbReference type="ARBA" id="ARBA00022679"/>
    </source>
</evidence>
<comment type="subcellular location">
    <subcellularLocation>
        <location evidence="1">Cell membrane</location>
        <topology evidence="1">Multi-pass membrane protein</topology>
    </subcellularLocation>
</comment>
<evidence type="ECO:0000256" key="8">
    <source>
        <dbReference type="SAM" id="Phobius"/>
    </source>
</evidence>
<evidence type="ECO:0000256" key="7">
    <source>
        <dbReference type="PIRSR" id="PIRSR600715-1"/>
    </source>
</evidence>
<feature type="transmembrane region" description="Helical" evidence="8">
    <location>
        <begin position="53"/>
        <end position="74"/>
    </location>
</feature>